<evidence type="ECO:0000313" key="4">
    <source>
        <dbReference type="EMBL" id="CQD12735.1"/>
    </source>
</evidence>
<dbReference type="SMART" id="SM00382">
    <property type="entry name" value="AAA"/>
    <property type="match status" value="1"/>
</dbReference>
<gene>
    <name evidence="3" type="ORF">BN970_00585</name>
    <name evidence="4" type="ORF">BN970_02644</name>
</gene>
<dbReference type="CDD" id="cd19481">
    <property type="entry name" value="RecA-like_protease"/>
    <property type="match status" value="1"/>
</dbReference>
<evidence type="ECO:0000259" key="2">
    <source>
        <dbReference type="SMART" id="SM00382"/>
    </source>
</evidence>
<dbReference type="InterPro" id="IPR003593">
    <property type="entry name" value="AAA+_ATPase"/>
</dbReference>
<feature type="region of interest" description="Disordered" evidence="1">
    <location>
        <begin position="319"/>
        <end position="345"/>
    </location>
</feature>
<accession>A0A0U1DCK5</accession>
<organism evidence="4 5">
    <name type="scientific">Mycolicibacterium conceptionense</name>
    <dbReference type="NCBI Taxonomy" id="451644"/>
    <lineage>
        <taxon>Bacteria</taxon>
        <taxon>Bacillati</taxon>
        <taxon>Actinomycetota</taxon>
        <taxon>Actinomycetes</taxon>
        <taxon>Mycobacteriales</taxon>
        <taxon>Mycobacteriaceae</taxon>
        <taxon>Mycolicibacterium</taxon>
    </lineage>
</organism>
<dbReference type="InterPro" id="IPR050168">
    <property type="entry name" value="AAA_ATPase_domain"/>
</dbReference>
<protein>
    <submittedName>
        <fullName evidence="4">ATPase</fullName>
    </submittedName>
</protein>
<proteinExistence type="predicted"/>
<dbReference type="EMBL" id="CTEF01000001">
    <property type="protein sequence ID" value="CQD12735.1"/>
    <property type="molecule type" value="Genomic_DNA"/>
</dbReference>
<evidence type="ECO:0000313" key="3">
    <source>
        <dbReference type="EMBL" id="CQD03912.1"/>
    </source>
</evidence>
<dbReference type="Pfam" id="PF00004">
    <property type="entry name" value="AAA"/>
    <property type="match status" value="1"/>
</dbReference>
<reference evidence="4 5" key="1">
    <citation type="submission" date="2015-03" db="EMBL/GenBank/DDBJ databases">
        <authorList>
            <person name="Murphy D."/>
        </authorList>
    </citation>
    <scope>NUCLEOTIDE SEQUENCE [LARGE SCALE GENOMIC DNA]</scope>
    <source>
        <strain evidence="4 5">D16</strain>
    </source>
</reference>
<evidence type="ECO:0000256" key="1">
    <source>
        <dbReference type="SAM" id="MobiDB-lite"/>
    </source>
</evidence>
<sequence>MATNDQLKALVMSHAEGDDPQFYAVAMQVAAKAARAGHAKFAQELRDLVDELRKRGAVKSRVASVVPVAQPRGELGSLLAVSYPESRLADLVLSPGLAEHLRHVLLEQRQRDMLARHGLRAAGRLLLTGPPGTGKTSTARVIAGELGLPLFSVRLDTIITKYMGETAAKLRLIFDALIDTRGVYLFDEVDALAGDRAAPNDVGEIRRVLNSFLQFLEEDSSDSIIIAATNHPKLLDNALYRRFDTVMDFALPDDAATEAVIRNRLARFQIGNLSWPRVVAAARGLSHGEIATAAENAAKRTVLAGRARVRTDDLVAALHERPRANHHASRRSRRHGRARSSSPCRVGSASIGVLYARQRWWRWRQARVHRRSQGAWPTPH</sequence>
<name>A0A0U1DCK5_9MYCO</name>
<dbReference type="GO" id="GO:0005524">
    <property type="term" value="F:ATP binding"/>
    <property type="evidence" value="ECO:0007669"/>
    <property type="project" value="InterPro"/>
</dbReference>
<feature type="domain" description="AAA+ ATPase" evidence="2">
    <location>
        <begin position="121"/>
        <end position="253"/>
    </location>
</feature>
<dbReference type="InterPro" id="IPR003959">
    <property type="entry name" value="ATPase_AAA_core"/>
</dbReference>
<dbReference type="PANTHER" id="PTHR23077">
    <property type="entry name" value="AAA-FAMILY ATPASE"/>
    <property type="match status" value="1"/>
</dbReference>
<evidence type="ECO:0000313" key="5">
    <source>
        <dbReference type="Proteomes" id="UP000182227"/>
    </source>
</evidence>
<dbReference type="GO" id="GO:0016887">
    <property type="term" value="F:ATP hydrolysis activity"/>
    <property type="evidence" value="ECO:0007669"/>
    <property type="project" value="InterPro"/>
</dbReference>
<dbReference type="AlphaFoldDB" id="A0A0U1DCK5"/>
<dbReference type="Proteomes" id="UP000182227">
    <property type="component" value="Unassembled WGS sequence"/>
</dbReference>
<dbReference type="PANTHER" id="PTHR23077:SF198">
    <property type="entry name" value="ATP-DEPENDENT ZINC METALLOPROTEASE FTSH"/>
    <property type="match status" value="1"/>
</dbReference>
<dbReference type="InterPro" id="IPR027417">
    <property type="entry name" value="P-loop_NTPase"/>
</dbReference>
<dbReference type="SUPFAM" id="SSF52540">
    <property type="entry name" value="P-loop containing nucleoside triphosphate hydrolases"/>
    <property type="match status" value="1"/>
</dbReference>
<feature type="compositionally biased region" description="Basic residues" evidence="1">
    <location>
        <begin position="324"/>
        <end position="338"/>
    </location>
</feature>
<dbReference type="EMBL" id="CTEF01000001">
    <property type="protein sequence ID" value="CQD03912.1"/>
    <property type="molecule type" value="Genomic_DNA"/>
</dbReference>
<dbReference type="Gene3D" id="3.40.50.300">
    <property type="entry name" value="P-loop containing nucleotide triphosphate hydrolases"/>
    <property type="match status" value="1"/>
</dbReference>